<dbReference type="InterPro" id="IPR050579">
    <property type="entry name" value="PMP-22/EMP/MP20-like"/>
</dbReference>
<evidence type="ECO:0000256" key="13">
    <source>
        <dbReference type="ARBA" id="ARBA00077660"/>
    </source>
</evidence>
<keyword evidence="4 14" id="KW-0812">Transmembrane</keyword>
<dbReference type="RefSeq" id="XP_022379662.1">
    <property type="nucleotide sequence ID" value="XM_022523954.1"/>
</dbReference>
<feature type="transmembrane region" description="Helical" evidence="14">
    <location>
        <begin position="134"/>
        <end position="154"/>
    </location>
</feature>
<keyword evidence="6 14" id="KW-1133">Transmembrane helix</keyword>
<evidence type="ECO:0000256" key="12">
    <source>
        <dbReference type="ARBA" id="ARBA00070705"/>
    </source>
</evidence>
<keyword evidence="15" id="KW-1185">Reference proteome</keyword>
<dbReference type="GO" id="GO:0031640">
    <property type="term" value="P:killing of cells of another organism"/>
    <property type="evidence" value="ECO:0007669"/>
    <property type="project" value="UniProtKB-KW"/>
</dbReference>
<keyword evidence="7 14" id="KW-0472">Membrane</keyword>
<dbReference type="Proteomes" id="UP000248482">
    <property type="component" value="Unplaced"/>
</dbReference>
<feature type="transmembrane region" description="Helical" evidence="14">
    <location>
        <begin position="7"/>
        <end position="31"/>
    </location>
</feature>
<evidence type="ECO:0000256" key="10">
    <source>
        <dbReference type="ARBA" id="ARBA00059714"/>
    </source>
</evidence>
<dbReference type="AlphaFoldDB" id="A0A2Y9L011"/>
<dbReference type="GO" id="GO:0042832">
    <property type="term" value="P:defense response to protozoan"/>
    <property type="evidence" value="ECO:0007669"/>
    <property type="project" value="UniProtKB-ARBA"/>
</dbReference>
<gene>
    <name evidence="16" type="primary">LOC111160682</name>
</gene>
<dbReference type="GO" id="GO:0101004">
    <property type="term" value="C:cytolytic granule membrane"/>
    <property type="evidence" value="ECO:0007669"/>
    <property type="project" value="UniProtKB-SubCell"/>
</dbReference>
<comment type="function">
    <text evidence="10">Regulates cytotoxic granule exocytosis in effector lymphocytes, thus acting as a critical mediator of inflammation in a broad range of infectious and non-infectious diseases. Essential for cytotoxic degranulation of natural killer (NK) cells and CD8(+) T-cells and for the activation of CD4(+) T-cells following infection. Plays a critical role in CD8(+) T-cell and NK cell-mediated cytolysis of target cells and contributes to the cytolytic activity via the perforin/granzyme pathway by enhancing exocytosis of LAMP1-carrying lytic granules. Contributes to NK cell-mediated control of cancer metastasis.</text>
</comment>
<dbReference type="PANTHER" id="PTHR10671:SF34">
    <property type="entry name" value="PROTEIN NKG7"/>
    <property type="match status" value="1"/>
</dbReference>
<dbReference type="FunFam" id="1.20.140.150:FF:000033">
    <property type="entry name" value="Natural killer cell granule protein 7"/>
    <property type="match status" value="1"/>
</dbReference>
<sequence>MELCRSLALVTGSLGLVTILIALSTDFWFVAVGPTFSSHSGLWPEKSHSEVPAGFIRATQSLSILAALSGLVSVIFLILSYVPSRSVRGYGPLSSSIMAFAAAIFAVVAMVVYTSERWNQPRHPQIQTFFSWSFYLGWVSAVLCLCTGSLSLGAHCSGPQSGYETL</sequence>
<dbReference type="STRING" id="391180.A0A2Y9L011"/>
<name>A0A2Y9L011_ENHLU</name>
<dbReference type="GO" id="GO:0005886">
    <property type="term" value="C:plasma membrane"/>
    <property type="evidence" value="ECO:0007669"/>
    <property type="project" value="UniProtKB-SubCell"/>
</dbReference>
<comment type="subcellular location">
    <subcellularLocation>
        <location evidence="1">Cell membrane</location>
        <topology evidence="1">Multi-pass membrane protein</topology>
    </subcellularLocation>
    <subcellularLocation>
        <location evidence="11">Cytolytic granule membrane</location>
        <topology evidence="11">Multi-pass membrane protein</topology>
    </subcellularLocation>
</comment>
<comment type="similarity">
    <text evidence="2">Belongs to the PMP-22/EMP/MP20 family.</text>
</comment>
<keyword evidence="8" id="KW-0395">Inflammatory response</keyword>
<dbReference type="Pfam" id="PF00822">
    <property type="entry name" value="PMP22_Claudin"/>
    <property type="match status" value="1"/>
</dbReference>
<keyword evidence="9" id="KW-0458">Lysosome</keyword>
<evidence type="ECO:0000256" key="1">
    <source>
        <dbReference type="ARBA" id="ARBA00004651"/>
    </source>
</evidence>
<evidence type="ECO:0000256" key="8">
    <source>
        <dbReference type="ARBA" id="ARBA00023198"/>
    </source>
</evidence>
<evidence type="ECO:0000256" key="14">
    <source>
        <dbReference type="SAM" id="Phobius"/>
    </source>
</evidence>
<dbReference type="PANTHER" id="PTHR10671">
    <property type="entry name" value="EPITHELIAL MEMBRANE PROTEIN-RELATED"/>
    <property type="match status" value="1"/>
</dbReference>
<evidence type="ECO:0000256" key="3">
    <source>
        <dbReference type="ARBA" id="ARBA00022475"/>
    </source>
</evidence>
<dbReference type="OrthoDB" id="9427654at2759"/>
<accession>A0A2Y9L011</accession>
<evidence type="ECO:0000256" key="4">
    <source>
        <dbReference type="ARBA" id="ARBA00022692"/>
    </source>
</evidence>
<proteinExistence type="inferred from homology"/>
<feature type="transmembrane region" description="Helical" evidence="14">
    <location>
        <begin position="62"/>
        <end position="81"/>
    </location>
</feature>
<evidence type="ECO:0000256" key="2">
    <source>
        <dbReference type="ARBA" id="ARBA00006864"/>
    </source>
</evidence>
<protein>
    <recommendedName>
        <fullName evidence="12">Protein NKG7</fullName>
    </recommendedName>
    <alternativeName>
        <fullName evidence="13">Natural killer cell protein 7</fullName>
    </alternativeName>
</protein>
<dbReference type="GeneID" id="111160682"/>
<evidence type="ECO:0000256" key="9">
    <source>
        <dbReference type="ARBA" id="ARBA00023228"/>
    </source>
</evidence>
<reference evidence="16" key="1">
    <citation type="submission" date="2025-08" db="UniProtKB">
        <authorList>
            <consortium name="RefSeq"/>
        </authorList>
    </citation>
    <scope>IDENTIFICATION</scope>
    <source>
        <tissue evidence="16">Blood</tissue>
    </source>
</reference>
<organism evidence="15 16">
    <name type="scientific">Enhydra lutris kenyoni</name>
    <name type="common">northern sea otter</name>
    <dbReference type="NCBI Taxonomy" id="391180"/>
    <lineage>
        <taxon>Eukaryota</taxon>
        <taxon>Metazoa</taxon>
        <taxon>Chordata</taxon>
        <taxon>Craniata</taxon>
        <taxon>Vertebrata</taxon>
        <taxon>Euteleostomi</taxon>
        <taxon>Mammalia</taxon>
        <taxon>Eutheria</taxon>
        <taxon>Laurasiatheria</taxon>
        <taxon>Carnivora</taxon>
        <taxon>Caniformia</taxon>
        <taxon>Musteloidea</taxon>
        <taxon>Mustelidae</taxon>
        <taxon>Lutrinae</taxon>
        <taxon>Enhydra</taxon>
    </lineage>
</organism>
<evidence type="ECO:0000256" key="5">
    <source>
        <dbReference type="ARBA" id="ARBA00022852"/>
    </source>
</evidence>
<evidence type="ECO:0000256" key="11">
    <source>
        <dbReference type="ARBA" id="ARBA00060442"/>
    </source>
</evidence>
<keyword evidence="5" id="KW-0204">Cytolysis</keyword>
<keyword evidence="3" id="KW-1003">Cell membrane</keyword>
<feature type="transmembrane region" description="Helical" evidence="14">
    <location>
        <begin position="93"/>
        <end position="114"/>
    </location>
</feature>
<evidence type="ECO:0000256" key="6">
    <source>
        <dbReference type="ARBA" id="ARBA00022989"/>
    </source>
</evidence>
<dbReference type="Gene3D" id="1.20.140.150">
    <property type="match status" value="1"/>
</dbReference>
<evidence type="ECO:0000313" key="15">
    <source>
        <dbReference type="Proteomes" id="UP000248482"/>
    </source>
</evidence>
<dbReference type="InterPro" id="IPR004031">
    <property type="entry name" value="PMP22/EMP/MP20/Claudin"/>
</dbReference>
<dbReference type="GO" id="GO:0006954">
    <property type="term" value="P:inflammatory response"/>
    <property type="evidence" value="ECO:0007669"/>
    <property type="project" value="UniProtKB-KW"/>
</dbReference>
<evidence type="ECO:0000313" key="16">
    <source>
        <dbReference type="RefSeq" id="XP_022379662.1"/>
    </source>
</evidence>
<evidence type="ECO:0000256" key="7">
    <source>
        <dbReference type="ARBA" id="ARBA00023136"/>
    </source>
</evidence>